<keyword evidence="2" id="KW-1185">Reference proteome</keyword>
<evidence type="ECO:0000313" key="1">
    <source>
        <dbReference type="EMBL" id="CEO98936.1"/>
    </source>
</evidence>
<protein>
    <submittedName>
        <fullName evidence="1">Uncharacterized protein</fullName>
    </submittedName>
</protein>
<accession>A0A0G4IV00</accession>
<proteinExistence type="predicted"/>
<dbReference type="Proteomes" id="UP000039324">
    <property type="component" value="Unassembled WGS sequence"/>
</dbReference>
<gene>
    <name evidence="1" type="ORF">PBRA_007050</name>
</gene>
<dbReference type="AlphaFoldDB" id="A0A0G4IV00"/>
<sequence length="84" mass="9781">MRPALLENDAHSNVQEFNAWRDANFKEYLNELRFSDFLWPFEIIKELVELQAPNINPTIFLDNMLKIASNRAKGVTYSSKCTDS</sequence>
<reference evidence="1 2" key="1">
    <citation type="submission" date="2015-02" db="EMBL/GenBank/DDBJ databases">
        <authorList>
            <person name="Chooi Y.-H."/>
        </authorList>
    </citation>
    <scope>NUCLEOTIDE SEQUENCE [LARGE SCALE GENOMIC DNA]</scope>
    <source>
        <strain evidence="1">E3</strain>
    </source>
</reference>
<evidence type="ECO:0000313" key="2">
    <source>
        <dbReference type="Proteomes" id="UP000039324"/>
    </source>
</evidence>
<dbReference type="EMBL" id="CDSF01000088">
    <property type="protein sequence ID" value="CEO98936.1"/>
    <property type="molecule type" value="Genomic_DNA"/>
</dbReference>
<name>A0A0G4IV00_PLABS</name>
<organism evidence="1 2">
    <name type="scientific">Plasmodiophora brassicae</name>
    <name type="common">Clubroot disease agent</name>
    <dbReference type="NCBI Taxonomy" id="37360"/>
    <lineage>
        <taxon>Eukaryota</taxon>
        <taxon>Sar</taxon>
        <taxon>Rhizaria</taxon>
        <taxon>Endomyxa</taxon>
        <taxon>Phytomyxea</taxon>
        <taxon>Plasmodiophorida</taxon>
        <taxon>Plasmodiophoridae</taxon>
        <taxon>Plasmodiophora</taxon>
    </lineage>
</organism>